<dbReference type="GeneID" id="20668953"/>
<dbReference type="FunFam" id="3.10.590.10:FF:000006">
    <property type="entry name" value="Chromosome 7, whole genome shotgun sequence"/>
    <property type="match status" value="1"/>
</dbReference>
<dbReference type="STRING" id="747525.W4KDE0"/>
<dbReference type="Gene3D" id="3.10.590.10">
    <property type="entry name" value="ph1033 like domains"/>
    <property type="match status" value="1"/>
</dbReference>
<reference evidence="4 5" key="1">
    <citation type="journal article" date="2012" name="New Phytol.">
        <title>Insight into trade-off between wood decay and parasitism from the genome of a fungal forest pathogen.</title>
        <authorList>
            <person name="Olson A."/>
            <person name="Aerts A."/>
            <person name="Asiegbu F."/>
            <person name="Belbahri L."/>
            <person name="Bouzid O."/>
            <person name="Broberg A."/>
            <person name="Canback B."/>
            <person name="Coutinho P.M."/>
            <person name="Cullen D."/>
            <person name="Dalman K."/>
            <person name="Deflorio G."/>
            <person name="van Diepen L.T."/>
            <person name="Dunand C."/>
            <person name="Duplessis S."/>
            <person name="Durling M."/>
            <person name="Gonthier P."/>
            <person name="Grimwood J."/>
            <person name="Fossdal C.G."/>
            <person name="Hansson D."/>
            <person name="Henrissat B."/>
            <person name="Hietala A."/>
            <person name="Himmelstrand K."/>
            <person name="Hoffmeister D."/>
            <person name="Hogberg N."/>
            <person name="James T.Y."/>
            <person name="Karlsson M."/>
            <person name="Kohler A."/>
            <person name="Kues U."/>
            <person name="Lee Y.H."/>
            <person name="Lin Y.C."/>
            <person name="Lind M."/>
            <person name="Lindquist E."/>
            <person name="Lombard V."/>
            <person name="Lucas S."/>
            <person name="Lunden K."/>
            <person name="Morin E."/>
            <person name="Murat C."/>
            <person name="Park J."/>
            <person name="Raffaello T."/>
            <person name="Rouze P."/>
            <person name="Salamov A."/>
            <person name="Schmutz J."/>
            <person name="Solheim H."/>
            <person name="Stahlberg J."/>
            <person name="Velez H."/>
            <person name="de Vries R.P."/>
            <person name="Wiebenga A."/>
            <person name="Woodward S."/>
            <person name="Yakovlev I."/>
            <person name="Garbelotto M."/>
            <person name="Martin F."/>
            <person name="Grigoriev I.V."/>
            <person name="Stenlid J."/>
        </authorList>
    </citation>
    <scope>NUCLEOTIDE SEQUENCE [LARGE SCALE GENOMIC DNA]</scope>
    <source>
        <strain evidence="4 5">TC 32-1</strain>
    </source>
</reference>
<dbReference type="CDD" id="cd21133">
    <property type="entry name" value="EVE"/>
    <property type="match status" value="1"/>
</dbReference>
<evidence type="ECO:0000256" key="1">
    <source>
        <dbReference type="ARBA" id="ARBA00004123"/>
    </source>
</evidence>
<evidence type="ECO:0000313" key="5">
    <source>
        <dbReference type="Proteomes" id="UP000030671"/>
    </source>
</evidence>
<dbReference type="AlphaFoldDB" id="W4KDE0"/>
<dbReference type="eggNOG" id="KOG3383">
    <property type="taxonomic scope" value="Eukaryota"/>
</dbReference>
<feature type="domain" description="EVE" evidence="3">
    <location>
        <begin position="1"/>
        <end position="173"/>
    </location>
</feature>
<accession>W4KDE0</accession>
<evidence type="ECO:0000313" key="4">
    <source>
        <dbReference type="EMBL" id="ETW83793.1"/>
    </source>
</evidence>
<keyword evidence="5" id="KW-1185">Reference proteome</keyword>
<organism evidence="4 5">
    <name type="scientific">Heterobasidion irregulare (strain TC 32-1)</name>
    <dbReference type="NCBI Taxonomy" id="747525"/>
    <lineage>
        <taxon>Eukaryota</taxon>
        <taxon>Fungi</taxon>
        <taxon>Dikarya</taxon>
        <taxon>Basidiomycota</taxon>
        <taxon>Agaricomycotina</taxon>
        <taxon>Agaricomycetes</taxon>
        <taxon>Russulales</taxon>
        <taxon>Bondarzewiaceae</taxon>
        <taxon>Heterobasidion</taxon>
        <taxon>Heterobasidion annosum species complex</taxon>
    </lineage>
</organism>
<dbReference type="HOGENOM" id="CLU_041799_2_2_1"/>
<dbReference type="FunCoup" id="W4KDE0">
    <property type="interactions" value="279"/>
</dbReference>
<evidence type="ECO:0000259" key="3">
    <source>
        <dbReference type="Pfam" id="PF01878"/>
    </source>
</evidence>
<feature type="non-terminal residue" evidence="4">
    <location>
        <position position="181"/>
    </location>
</feature>
<dbReference type="InterPro" id="IPR015947">
    <property type="entry name" value="PUA-like_sf"/>
</dbReference>
<dbReference type="InterPro" id="IPR047197">
    <property type="entry name" value="THYN1-like_EVE"/>
</dbReference>
<dbReference type="InterPro" id="IPR052181">
    <property type="entry name" value="5hmC_binding"/>
</dbReference>
<feature type="non-terminal residue" evidence="4">
    <location>
        <position position="1"/>
    </location>
</feature>
<comment type="subcellular location">
    <subcellularLocation>
        <location evidence="1">Nucleus</location>
    </subcellularLocation>
</comment>
<dbReference type="GO" id="GO:0005634">
    <property type="term" value="C:nucleus"/>
    <property type="evidence" value="ECO:0007669"/>
    <property type="project" value="UniProtKB-SubCell"/>
</dbReference>
<dbReference type="InterPro" id="IPR002740">
    <property type="entry name" value="EVE_domain"/>
</dbReference>
<dbReference type="EMBL" id="KI925456">
    <property type="protein sequence ID" value="ETW83793.1"/>
    <property type="molecule type" value="Genomic_DNA"/>
</dbReference>
<dbReference type="OrthoDB" id="41445at2759"/>
<protein>
    <recommendedName>
        <fullName evidence="3">EVE domain-containing protein</fullName>
    </recommendedName>
</protein>
<dbReference type="RefSeq" id="XP_009543539.1">
    <property type="nucleotide sequence ID" value="XM_009545244.1"/>
</dbReference>
<dbReference type="Pfam" id="PF01878">
    <property type="entry name" value="EVE"/>
    <property type="match status" value="1"/>
</dbReference>
<gene>
    <name evidence="4" type="ORF">HETIRDRAFT_242824</name>
</gene>
<dbReference type="Proteomes" id="UP000030671">
    <property type="component" value="Unassembled WGS sequence"/>
</dbReference>
<sequence length="181" mass="20085">WLMKAEPDSRIVKGKDVKFSVDDFEAAGTTPWEGVRNYEARNLMRAMRVGDQILFYHSNCKAPGESSLVAREAYPDHSAWDPYHPYFDPKTEQASPKWFMIDARFVARARHFVPLALLRRIAAGDAAGLAGGGAAYAYIGAAGVAAVKGMALVTRGRLSVQRVEEREWDVVRALAERGGWE</sequence>
<dbReference type="InParanoid" id="W4KDE0"/>
<evidence type="ECO:0000256" key="2">
    <source>
        <dbReference type="ARBA" id="ARBA00023242"/>
    </source>
</evidence>
<keyword evidence="2" id="KW-0539">Nucleus</keyword>
<dbReference type="PANTHER" id="PTHR14087">
    <property type="entry name" value="THYMOCYTE NUCLEAR PROTEIN 1"/>
    <property type="match status" value="1"/>
</dbReference>
<dbReference type="KEGG" id="hir:HETIRDRAFT_242824"/>
<name>W4KDE0_HETIT</name>
<dbReference type="SUPFAM" id="SSF88697">
    <property type="entry name" value="PUA domain-like"/>
    <property type="match status" value="1"/>
</dbReference>
<proteinExistence type="predicted"/>
<dbReference type="PANTHER" id="PTHR14087:SF7">
    <property type="entry name" value="THYMOCYTE NUCLEAR PROTEIN 1"/>
    <property type="match status" value="1"/>
</dbReference>